<dbReference type="InParanoid" id="A0A218Z204"/>
<sequence length="179" mass="19764">MPSRSTPNLGTYGEKPGLFQSRTTRPSTPSQSKPTLAILSPPPTSAHVSPPYGHFSSPSKKTRPLLRTRHSVPSNPHATAEKQARAHSYPPRKLSLPLVAKGSFVVSARPMLSRLRSGLGRLFAKKGEEESEESEKCETDAASLHLELPEWVSRDKSEIEYLRRMEREALSGRENGIVV</sequence>
<organism evidence="2 3">
    <name type="scientific">Diplocarpon coronariae</name>
    <dbReference type="NCBI Taxonomy" id="2795749"/>
    <lineage>
        <taxon>Eukaryota</taxon>
        <taxon>Fungi</taxon>
        <taxon>Dikarya</taxon>
        <taxon>Ascomycota</taxon>
        <taxon>Pezizomycotina</taxon>
        <taxon>Leotiomycetes</taxon>
        <taxon>Helotiales</taxon>
        <taxon>Drepanopezizaceae</taxon>
        <taxon>Diplocarpon</taxon>
    </lineage>
</organism>
<evidence type="ECO:0000313" key="2">
    <source>
        <dbReference type="EMBL" id="OWP02089.1"/>
    </source>
</evidence>
<dbReference type="EMBL" id="MZNU01000252">
    <property type="protein sequence ID" value="OWP02089.1"/>
    <property type="molecule type" value="Genomic_DNA"/>
</dbReference>
<feature type="region of interest" description="Disordered" evidence="1">
    <location>
        <begin position="1"/>
        <end position="90"/>
    </location>
</feature>
<keyword evidence="3" id="KW-1185">Reference proteome</keyword>
<name>A0A218Z204_9HELO</name>
<evidence type="ECO:0000256" key="1">
    <source>
        <dbReference type="SAM" id="MobiDB-lite"/>
    </source>
</evidence>
<feature type="compositionally biased region" description="Basic residues" evidence="1">
    <location>
        <begin position="60"/>
        <end position="70"/>
    </location>
</feature>
<proteinExistence type="predicted"/>
<dbReference type="Proteomes" id="UP000242519">
    <property type="component" value="Unassembled WGS sequence"/>
</dbReference>
<reference evidence="2 3" key="1">
    <citation type="submission" date="2017-04" db="EMBL/GenBank/DDBJ databases">
        <title>Draft genome sequence of Marssonina coronaria NL1: causal agent of apple blotch.</title>
        <authorList>
            <person name="Cheng Q."/>
        </authorList>
    </citation>
    <scope>NUCLEOTIDE SEQUENCE [LARGE SCALE GENOMIC DNA]</scope>
    <source>
        <strain evidence="2 3">NL1</strain>
    </source>
</reference>
<evidence type="ECO:0000313" key="3">
    <source>
        <dbReference type="Proteomes" id="UP000242519"/>
    </source>
</evidence>
<protein>
    <submittedName>
        <fullName evidence="2">ADAM 29</fullName>
    </submittedName>
</protein>
<gene>
    <name evidence="2" type="ORF">B2J93_1561</name>
</gene>
<feature type="compositionally biased region" description="Low complexity" evidence="1">
    <location>
        <begin position="20"/>
        <end position="35"/>
    </location>
</feature>
<accession>A0A218Z204</accession>
<dbReference type="AlphaFoldDB" id="A0A218Z204"/>
<comment type="caution">
    <text evidence="2">The sequence shown here is derived from an EMBL/GenBank/DDBJ whole genome shotgun (WGS) entry which is preliminary data.</text>
</comment>